<evidence type="ECO:0000313" key="4">
    <source>
        <dbReference type="EMBL" id="MBL6902618.1"/>
    </source>
</evidence>
<reference evidence="4" key="1">
    <citation type="submission" date="2020-10" db="EMBL/GenBank/DDBJ databases">
        <title>Microbiome of the Black Sea water column analyzed by genome centric metagenomics.</title>
        <authorList>
            <person name="Cabello-Yeves P.J."/>
            <person name="Callieri C."/>
            <person name="Picazo A."/>
            <person name="Mehrshad M."/>
            <person name="Haro-Moreno J.M."/>
            <person name="Roda-Garcia J."/>
            <person name="Dzembekova N."/>
            <person name="Slabakova V."/>
            <person name="Slabakova N."/>
            <person name="Moncheva S."/>
            <person name="Rodriguez-Valera F."/>
        </authorList>
    </citation>
    <scope>NUCLEOTIDE SEQUENCE</scope>
    <source>
        <strain evidence="4">BS30m-G43</strain>
    </source>
</reference>
<comment type="caution">
    <text evidence="4">The sequence shown here is derived from an EMBL/GenBank/DDBJ whole genome shotgun (WGS) entry which is preliminary data.</text>
</comment>
<feature type="chain" id="PRO_5037209913" evidence="2">
    <location>
        <begin position="22"/>
        <end position="690"/>
    </location>
</feature>
<dbReference type="GO" id="GO:0006508">
    <property type="term" value="P:proteolysis"/>
    <property type="evidence" value="ECO:0007669"/>
    <property type="project" value="InterPro"/>
</dbReference>
<dbReference type="InterPro" id="IPR029058">
    <property type="entry name" value="AB_hydrolase_fold"/>
</dbReference>
<dbReference type="Proteomes" id="UP000705230">
    <property type="component" value="Unassembled WGS sequence"/>
</dbReference>
<dbReference type="SUPFAM" id="SSF82171">
    <property type="entry name" value="DPP6 N-terminal domain-like"/>
    <property type="match status" value="1"/>
</dbReference>
<dbReference type="SUPFAM" id="SSF53474">
    <property type="entry name" value="alpha/beta-Hydrolases"/>
    <property type="match status" value="1"/>
</dbReference>
<dbReference type="PANTHER" id="PTHR42776">
    <property type="entry name" value="SERINE PEPTIDASE S9 FAMILY MEMBER"/>
    <property type="match status" value="1"/>
</dbReference>
<feature type="domain" description="Peptidase S9 prolyl oligopeptidase catalytic" evidence="3">
    <location>
        <begin position="481"/>
        <end position="689"/>
    </location>
</feature>
<organism evidence="4 5">
    <name type="scientific">SAR86 cluster bacterium</name>
    <dbReference type="NCBI Taxonomy" id="2030880"/>
    <lineage>
        <taxon>Bacteria</taxon>
        <taxon>Pseudomonadati</taxon>
        <taxon>Pseudomonadota</taxon>
        <taxon>Gammaproteobacteria</taxon>
        <taxon>SAR86 cluster</taxon>
    </lineage>
</organism>
<evidence type="ECO:0000259" key="3">
    <source>
        <dbReference type="Pfam" id="PF00326"/>
    </source>
</evidence>
<dbReference type="Gene3D" id="3.40.50.1820">
    <property type="entry name" value="alpha/beta hydrolase"/>
    <property type="match status" value="1"/>
</dbReference>
<dbReference type="AlphaFoldDB" id="A0A937JDD0"/>
<evidence type="ECO:0000256" key="2">
    <source>
        <dbReference type="SAM" id="SignalP"/>
    </source>
</evidence>
<gene>
    <name evidence="4" type="ORF">ISR29_00250</name>
</gene>
<proteinExistence type="predicted"/>
<feature type="signal peptide" evidence="2">
    <location>
        <begin position="1"/>
        <end position="21"/>
    </location>
</feature>
<sequence>MFIKKLVLSLALLSISFFTFADEQIPLEKLFCYGESSGGSLSPSGRYYAAMVPSSEVNCSIDNPADNEVISVLIVIDLENDMESKQMSGTSMNARIGNFSWLNDEQLLIQRSCMADYLDCNSLYTLNVNTGKQGTLLKVKSSKSGDGIKYGAVFDLMPQFKNKILVTVNRQATFTYKFRDLYWLDINTKKLTKIAEVPSIDGEQFGNWMIDNDGNPRGFTTTDDRNNDGKPNSPSDGLYTSIYYMDINSKEYSKISYCRHQEPCFMPLGSSPFDFDNRYMYGVGQAVHADGTIHELTDTNAVWLLDTKTMKFVKKVFHDPEYDFSNPRQGSGTGYILKDQLTETILGLSYYTSKREYIYFDQNYANLRMSVESTFPGMSISMNANDDFSKVIINASSPTNPNTTYFYDVTRGSIEFIDQYAPWLSNYKLGTTEPFKFVTRDGLKMNGYISLPPGYKKGKKIPFIVHPHGGPNARDRIGYNPEIQVYTTRGYGVIQVNYRGSVGFGLKQMKLANKQWSLTMHDDLLDGLFWARDEGYVDMDKVCISGASYGGYSAMVGITKNPDIFKCAINYVGVVDLVTLMSDKQWMFSNMGRPQQHIEMGNPEFDGDLMYKASPVHYVDNIKGELFVIHGRKDRQASYQQVLELKAALEDAGIPFEYMIKGDEGHGFYSEVNNLELYQRMESFLAKSLN</sequence>
<protein>
    <submittedName>
        <fullName evidence="4">S9 family peptidase</fullName>
    </submittedName>
</protein>
<name>A0A937JDD0_9GAMM</name>
<dbReference type="EMBL" id="JADHSG010000001">
    <property type="protein sequence ID" value="MBL6902618.1"/>
    <property type="molecule type" value="Genomic_DNA"/>
</dbReference>
<evidence type="ECO:0000313" key="5">
    <source>
        <dbReference type="Proteomes" id="UP000705230"/>
    </source>
</evidence>
<accession>A0A937JDD0</accession>
<dbReference type="GO" id="GO:0004252">
    <property type="term" value="F:serine-type endopeptidase activity"/>
    <property type="evidence" value="ECO:0007669"/>
    <property type="project" value="TreeGrafter"/>
</dbReference>
<keyword evidence="2" id="KW-0732">Signal</keyword>
<evidence type="ECO:0000256" key="1">
    <source>
        <dbReference type="ARBA" id="ARBA00022801"/>
    </source>
</evidence>
<dbReference type="InterPro" id="IPR001375">
    <property type="entry name" value="Peptidase_S9_cat"/>
</dbReference>
<dbReference type="PANTHER" id="PTHR42776:SF27">
    <property type="entry name" value="DIPEPTIDYL PEPTIDASE FAMILY MEMBER 6"/>
    <property type="match status" value="1"/>
</dbReference>
<dbReference type="Pfam" id="PF00326">
    <property type="entry name" value="Peptidase_S9"/>
    <property type="match status" value="1"/>
</dbReference>
<keyword evidence="1" id="KW-0378">Hydrolase</keyword>